<dbReference type="InterPro" id="IPR024079">
    <property type="entry name" value="MetalloPept_cat_dom_sf"/>
</dbReference>
<dbReference type="Proteomes" id="UP000198984">
    <property type="component" value="Unassembled WGS sequence"/>
</dbReference>
<keyword evidence="4" id="KW-0732">Signal</keyword>
<comment type="similarity">
    <text evidence="1">Belongs to the peptidase M43B family.</text>
</comment>
<dbReference type="SUPFAM" id="SSF55486">
    <property type="entry name" value="Metalloproteases ('zincins'), catalytic domain"/>
    <property type="match status" value="1"/>
</dbReference>
<accession>A0A1H8C784</accession>
<keyword evidence="8" id="KW-1015">Disulfide bond</keyword>
<feature type="domain" description="Peptidase M43 pregnancy-associated plasma-A" evidence="9">
    <location>
        <begin position="134"/>
        <end position="269"/>
    </location>
</feature>
<evidence type="ECO:0000256" key="4">
    <source>
        <dbReference type="ARBA" id="ARBA00022729"/>
    </source>
</evidence>
<dbReference type="RefSeq" id="WP_089917895.1">
    <property type="nucleotide sequence ID" value="NZ_FOBB01000007.1"/>
</dbReference>
<dbReference type="EMBL" id="FOBB01000007">
    <property type="protein sequence ID" value="SEM90933.1"/>
    <property type="molecule type" value="Genomic_DNA"/>
</dbReference>
<organism evidence="10 11">
    <name type="scientific">Chitinophaga rupis</name>
    <dbReference type="NCBI Taxonomy" id="573321"/>
    <lineage>
        <taxon>Bacteria</taxon>
        <taxon>Pseudomonadati</taxon>
        <taxon>Bacteroidota</taxon>
        <taxon>Chitinophagia</taxon>
        <taxon>Chitinophagales</taxon>
        <taxon>Chitinophagaceae</taxon>
        <taxon>Chitinophaga</taxon>
    </lineage>
</organism>
<proteinExistence type="inferred from homology"/>
<dbReference type="Pfam" id="PF05572">
    <property type="entry name" value="Peptidase_M43"/>
    <property type="match status" value="1"/>
</dbReference>
<keyword evidence="2" id="KW-0645">Protease</keyword>
<evidence type="ECO:0000256" key="1">
    <source>
        <dbReference type="ARBA" id="ARBA00008721"/>
    </source>
</evidence>
<dbReference type="Gene3D" id="3.40.390.10">
    <property type="entry name" value="Collagenase (Catalytic Domain)"/>
    <property type="match status" value="1"/>
</dbReference>
<dbReference type="GO" id="GO:0046872">
    <property type="term" value="F:metal ion binding"/>
    <property type="evidence" value="ECO:0007669"/>
    <property type="project" value="UniProtKB-KW"/>
</dbReference>
<evidence type="ECO:0000256" key="7">
    <source>
        <dbReference type="ARBA" id="ARBA00023049"/>
    </source>
</evidence>
<evidence type="ECO:0000256" key="6">
    <source>
        <dbReference type="ARBA" id="ARBA00022833"/>
    </source>
</evidence>
<dbReference type="GO" id="GO:0008237">
    <property type="term" value="F:metallopeptidase activity"/>
    <property type="evidence" value="ECO:0007669"/>
    <property type="project" value="UniProtKB-KW"/>
</dbReference>
<keyword evidence="3" id="KW-0479">Metal-binding</keyword>
<name>A0A1H8C784_9BACT</name>
<gene>
    <name evidence="10" type="ORF">SAMN04488505_10718</name>
</gene>
<sequence length="283" mass="32283">MRILLLFGLITTFVNAYGQDTQRVVKIPVIFHILYADSIQDNGINAQSRDRGNNTQYLTTEKIMAELKDLHDDFLLLNADTSDVLDTFKSRIGNPRVEFFLADTVLQKGGEKGIIRVPTKRNEHKLYTQSKIINPRRFLNVYVGNIGSSFVNSYPWTDSKDDAVHLDFTWVGLDYRLLTHEVGHWLGLWHIYGGNGKCKGDNCKGEGDEVADTPPQRNCTNTICVYCPPDVPDQSCEKGKSSNYNNYMDYSGCRRMFTQGQVKKMRGTLTDHRSELWNNSQLK</sequence>
<dbReference type="PANTHER" id="PTHR47466:SF1">
    <property type="entry name" value="METALLOPROTEASE MEP1 (AFU_ORTHOLOGUE AFUA_1G07730)-RELATED"/>
    <property type="match status" value="1"/>
</dbReference>
<evidence type="ECO:0000256" key="3">
    <source>
        <dbReference type="ARBA" id="ARBA00022723"/>
    </source>
</evidence>
<dbReference type="PANTHER" id="PTHR47466">
    <property type="match status" value="1"/>
</dbReference>
<keyword evidence="7" id="KW-0482">Metalloprotease</keyword>
<keyword evidence="6" id="KW-0862">Zinc</keyword>
<keyword evidence="11" id="KW-1185">Reference proteome</keyword>
<evidence type="ECO:0000256" key="8">
    <source>
        <dbReference type="ARBA" id="ARBA00023157"/>
    </source>
</evidence>
<evidence type="ECO:0000259" key="9">
    <source>
        <dbReference type="Pfam" id="PF05572"/>
    </source>
</evidence>
<keyword evidence="5" id="KW-0378">Hydrolase</keyword>
<dbReference type="InterPro" id="IPR008754">
    <property type="entry name" value="Peptidase_M43"/>
</dbReference>
<protein>
    <submittedName>
        <fullName evidence="10">Pregnancy-associated plasma protein-A</fullName>
    </submittedName>
</protein>
<reference evidence="10 11" key="1">
    <citation type="submission" date="2016-10" db="EMBL/GenBank/DDBJ databases">
        <authorList>
            <person name="de Groot N.N."/>
        </authorList>
    </citation>
    <scope>NUCLEOTIDE SEQUENCE [LARGE SCALE GENOMIC DNA]</scope>
    <source>
        <strain evidence="10 11">DSM 21039</strain>
    </source>
</reference>
<evidence type="ECO:0000256" key="5">
    <source>
        <dbReference type="ARBA" id="ARBA00022801"/>
    </source>
</evidence>
<dbReference type="STRING" id="573321.SAMN04488505_10718"/>
<dbReference type="AlphaFoldDB" id="A0A1H8C784"/>
<evidence type="ECO:0000313" key="11">
    <source>
        <dbReference type="Proteomes" id="UP000198984"/>
    </source>
</evidence>
<evidence type="ECO:0000313" key="10">
    <source>
        <dbReference type="EMBL" id="SEM90933.1"/>
    </source>
</evidence>
<dbReference type="GO" id="GO:0006508">
    <property type="term" value="P:proteolysis"/>
    <property type="evidence" value="ECO:0007669"/>
    <property type="project" value="UniProtKB-KW"/>
</dbReference>
<dbReference type="OrthoDB" id="6278496at2"/>
<evidence type="ECO:0000256" key="2">
    <source>
        <dbReference type="ARBA" id="ARBA00022670"/>
    </source>
</evidence>